<reference evidence="2 3" key="1">
    <citation type="submission" date="2019-12" db="EMBL/GenBank/DDBJ databases">
        <title>Genome sequence of Streptomyces bambusae.</title>
        <authorList>
            <person name="Bansal K."/>
            <person name="Choksket S."/>
            <person name="Korpole S."/>
            <person name="Patil P.B."/>
        </authorList>
    </citation>
    <scope>NUCLEOTIDE SEQUENCE [LARGE SCALE GENOMIC DNA]</scope>
    <source>
        <strain evidence="2 3">SK60</strain>
    </source>
</reference>
<dbReference type="GO" id="GO:0016874">
    <property type="term" value="F:ligase activity"/>
    <property type="evidence" value="ECO:0007669"/>
    <property type="project" value="UniProtKB-KW"/>
</dbReference>
<dbReference type="PANTHER" id="PTHR21621">
    <property type="entry name" value="RIBOSOMAL PROTEIN S6 MODIFICATION PROTEIN"/>
    <property type="match status" value="1"/>
</dbReference>
<protein>
    <submittedName>
        <fullName evidence="2">Alpha-L-glutamate ligase</fullName>
    </submittedName>
</protein>
<dbReference type="Proteomes" id="UP000812013">
    <property type="component" value="Unassembled WGS sequence"/>
</dbReference>
<keyword evidence="2" id="KW-0436">Ligase</keyword>
<dbReference type="PANTHER" id="PTHR21621:SF0">
    <property type="entry name" value="BETA-CITRYLGLUTAMATE SYNTHASE B-RELATED"/>
    <property type="match status" value="1"/>
</dbReference>
<evidence type="ECO:0000313" key="2">
    <source>
        <dbReference type="EMBL" id="MBW5481689.1"/>
    </source>
</evidence>
<keyword evidence="3" id="KW-1185">Reference proteome</keyword>
<proteinExistence type="predicted"/>
<sequence>MRIGLITPRPDHPVLAATSALLARGGHEVLPLDPDRLTRVPLPPADVYLLKSGAPRALALARDAERNGVPVVNSAAATELCQDRTAMADTALAAGLPFAATRTFDALRDLVASSGPALRGPVVVKSRHNRKQDVVARVDDDAALRALAAAHPGEPVVVQEFAPNNGWDHKLWAVGDRLFAALRRSELAPGQGPSTRPLAVADLPPGWAALVHRVGEVFALDVFGVDLIDTGAGTPLIVDVNAFPGIRDQAGAPEALAALALRHAAGAADVPGTPAVPGTPGVSKTAGVAVSQG</sequence>
<dbReference type="Gene3D" id="3.30.470.20">
    <property type="entry name" value="ATP-grasp fold, B domain"/>
    <property type="match status" value="2"/>
</dbReference>
<name>A0ABS6Z2Q7_9ACTN</name>
<evidence type="ECO:0000259" key="1">
    <source>
        <dbReference type="Pfam" id="PF08443"/>
    </source>
</evidence>
<dbReference type="InterPro" id="IPR013651">
    <property type="entry name" value="ATP-grasp_RimK-type"/>
</dbReference>
<comment type="caution">
    <text evidence="2">The sequence shown here is derived from an EMBL/GenBank/DDBJ whole genome shotgun (WGS) entry which is preliminary data.</text>
</comment>
<accession>A0ABS6Z2Q7</accession>
<dbReference type="EMBL" id="WTFF01000030">
    <property type="protein sequence ID" value="MBW5481689.1"/>
    <property type="molecule type" value="Genomic_DNA"/>
</dbReference>
<feature type="domain" description="ATP-grasp fold RimK-type" evidence="1">
    <location>
        <begin position="110"/>
        <end position="247"/>
    </location>
</feature>
<dbReference type="SUPFAM" id="SSF56059">
    <property type="entry name" value="Glutathione synthetase ATP-binding domain-like"/>
    <property type="match status" value="1"/>
</dbReference>
<organism evidence="2 3">
    <name type="scientific">Streptomyces bambusae</name>
    <dbReference type="NCBI Taxonomy" id="1550616"/>
    <lineage>
        <taxon>Bacteria</taxon>
        <taxon>Bacillati</taxon>
        <taxon>Actinomycetota</taxon>
        <taxon>Actinomycetes</taxon>
        <taxon>Kitasatosporales</taxon>
        <taxon>Streptomycetaceae</taxon>
        <taxon>Streptomyces</taxon>
    </lineage>
</organism>
<gene>
    <name evidence="2" type="ORF">GPJ59_07280</name>
</gene>
<dbReference type="RefSeq" id="WP_219665625.1">
    <property type="nucleotide sequence ID" value="NZ_WTFF01000030.1"/>
</dbReference>
<evidence type="ECO:0000313" key="3">
    <source>
        <dbReference type="Proteomes" id="UP000812013"/>
    </source>
</evidence>
<dbReference type="Pfam" id="PF08443">
    <property type="entry name" value="RimK"/>
    <property type="match status" value="1"/>
</dbReference>